<accession>A0A8J5JLS7</accession>
<dbReference type="EMBL" id="JAHLQT010034478">
    <property type="protein sequence ID" value="KAG7158598.1"/>
    <property type="molecule type" value="Genomic_DNA"/>
</dbReference>
<keyword evidence="2 5" id="KW-0812">Transmembrane</keyword>
<gene>
    <name evidence="9" type="ORF">Hamer_G011247</name>
</gene>
<keyword evidence="10" id="KW-1185">Reference proteome</keyword>
<sequence length="217" mass="23828">MVDANTFRHPTVFLKLVEIMLLIIAMATFFSVIGGWGMYVASIILGCFINALIILGLYLMGYTQIQQTPLESTLYLYYGVGMFVSSILLMSTQFSTLVASGVFCLFLTLVYALDFYFSFMGMRGRPLSFPLGEDLPRDSGAPPSTSSPPAILDPSALPPPSYPQATGTAVDTVDRGVKNISVFETNPSYPPTMDFQPTQTISEPWRHSPRTLDGPRP</sequence>
<feature type="region of interest" description="Disordered" evidence="6">
    <location>
        <begin position="133"/>
        <end position="217"/>
    </location>
</feature>
<evidence type="ECO:0000313" key="10">
    <source>
        <dbReference type="Proteomes" id="UP000747542"/>
    </source>
</evidence>
<feature type="transmembrane region" description="Helical" evidence="7">
    <location>
        <begin position="97"/>
        <end position="117"/>
    </location>
</feature>
<keyword evidence="3 7" id="KW-1133">Transmembrane helix</keyword>
<dbReference type="GO" id="GO:0016020">
    <property type="term" value="C:membrane"/>
    <property type="evidence" value="ECO:0007669"/>
    <property type="project" value="UniProtKB-SubCell"/>
</dbReference>
<evidence type="ECO:0000256" key="7">
    <source>
        <dbReference type="SAM" id="Phobius"/>
    </source>
</evidence>
<evidence type="ECO:0000256" key="4">
    <source>
        <dbReference type="ARBA" id="ARBA00023136"/>
    </source>
</evidence>
<dbReference type="InterPro" id="IPR008253">
    <property type="entry name" value="Marvel"/>
</dbReference>
<protein>
    <recommendedName>
        <fullName evidence="8">MARVEL domain-containing protein</fullName>
    </recommendedName>
</protein>
<feature type="transmembrane region" description="Helical" evidence="7">
    <location>
        <begin position="39"/>
        <end position="62"/>
    </location>
</feature>
<organism evidence="9 10">
    <name type="scientific">Homarus americanus</name>
    <name type="common">American lobster</name>
    <dbReference type="NCBI Taxonomy" id="6706"/>
    <lineage>
        <taxon>Eukaryota</taxon>
        <taxon>Metazoa</taxon>
        <taxon>Ecdysozoa</taxon>
        <taxon>Arthropoda</taxon>
        <taxon>Crustacea</taxon>
        <taxon>Multicrustacea</taxon>
        <taxon>Malacostraca</taxon>
        <taxon>Eumalacostraca</taxon>
        <taxon>Eucarida</taxon>
        <taxon>Decapoda</taxon>
        <taxon>Pleocyemata</taxon>
        <taxon>Astacidea</taxon>
        <taxon>Nephropoidea</taxon>
        <taxon>Nephropidae</taxon>
        <taxon>Homarus</taxon>
    </lineage>
</organism>
<keyword evidence="4 5" id="KW-0472">Membrane</keyword>
<dbReference type="PROSITE" id="PS51225">
    <property type="entry name" value="MARVEL"/>
    <property type="match status" value="1"/>
</dbReference>
<feature type="transmembrane region" description="Helical" evidence="7">
    <location>
        <begin position="12"/>
        <end position="33"/>
    </location>
</feature>
<dbReference type="Proteomes" id="UP000747542">
    <property type="component" value="Unassembled WGS sequence"/>
</dbReference>
<evidence type="ECO:0000313" key="9">
    <source>
        <dbReference type="EMBL" id="KAG7158598.1"/>
    </source>
</evidence>
<name>A0A8J5JLS7_HOMAM</name>
<dbReference type="AlphaFoldDB" id="A0A8J5JLS7"/>
<feature type="transmembrane region" description="Helical" evidence="7">
    <location>
        <begin position="74"/>
        <end position="91"/>
    </location>
</feature>
<evidence type="ECO:0000256" key="2">
    <source>
        <dbReference type="ARBA" id="ARBA00022692"/>
    </source>
</evidence>
<evidence type="ECO:0000256" key="3">
    <source>
        <dbReference type="ARBA" id="ARBA00022989"/>
    </source>
</evidence>
<evidence type="ECO:0000259" key="8">
    <source>
        <dbReference type="PROSITE" id="PS51225"/>
    </source>
</evidence>
<reference evidence="9" key="1">
    <citation type="journal article" date="2021" name="Sci. Adv.">
        <title>The American lobster genome reveals insights on longevity, neural, and immune adaptations.</title>
        <authorList>
            <person name="Polinski J.M."/>
            <person name="Zimin A.V."/>
            <person name="Clark K.F."/>
            <person name="Kohn A.B."/>
            <person name="Sadowski N."/>
            <person name="Timp W."/>
            <person name="Ptitsyn A."/>
            <person name="Khanna P."/>
            <person name="Romanova D.Y."/>
            <person name="Williams P."/>
            <person name="Greenwood S.J."/>
            <person name="Moroz L.L."/>
            <person name="Walt D.R."/>
            <person name="Bodnar A.G."/>
        </authorList>
    </citation>
    <scope>NUCLEOTIDE SEQUENCE</scope>
    <source>
        <strain evidence="9">GMGI-L3</strain>
    </source>
</reference>
<evidence type="ECO:0000256" key="6">
    <source>
        <dbReference type="SAM" id="MobiDB-lite"/>
    </source>
</evidence>
<feature type="domain" description="MARVEL" evidence="8">
    <location>
        <begin position="6"/>
        <end position="123"/>
    </location>
</feature>
<evidence type="ECO:0000256" key="5">
    <source>
        <dbReference type="PROSITE-ProRule" id="PRU00581"/>
    </source>
</evidence>
<evidence type="ECO:0000256" key="1">
    <source>
        <dbReference type="ARBA" id="ARBA00004141"/>
    </source>
</evidence>
<comment type="caution">
    <text evidence="9">The sequence shown here is derived from an EMBL/GenBank/DDBJ whole genome shotgun (WGS) entry which is preliminary data.</text>
</comment>
<proteinExistence type="predicted"/>
<comment type="subcellular location">
    <subcellularLocation>
        <location evidence="1">Membrane</location>
        <topology evidence="1">Multi-pass membrane protein</topology>
    </subcellularLocation>
</comment>
<feature type="compositionally biased region" description="Low complexity" evidence="6">
    <location>
        <begin position="139"/>
        <end position="150"/>
    </location>
</feature>